<accession>A0A254TJC8</accession>
<dbReference type="EMBL" id="LSTO01000001">
    <property type="protein sequence ID" value="OWW22729.1"/>
    <property type="molecule type" value="Genomic_DNA"/>
</dbReference>
<sequence length="79" mass="8716">MGQDGNAAPGKILQSGTHLARIVAVALPDGTFEAQVYVRLTREPEVAETYIPAGTFPTEREAWEAAEERARRAFSEHEF</sequence>
<dbReference type="AlphaFoldDB" id="A0A254TJC8"/>
<gene>
    <name evidence="1" type="ORF">AYR66_06535</name>
</gene>
<name>A0A254TJC8_9BURK</name>
<evidence type="ECO:0000313" key="2">
    <source>
        <dbReference type="Proteomes" id="UP000197535"/>
    </source>
</evidence>
<protein>
    <submittedName>
        <fullName evidence="1">Uncharacterized protein</fullName>
    </submittedName>
</protein>
<reference evidence="1 2" key="1">
    <citation type="submission" date="2016-02" db="EMBL/GenBank/DDBJ databases">
        <authorList>
            <person name="Wen L."/>
            <person name="He K."/>
            <person name="Yang H."/>
        </authorList>
    </citation>
    <scope>NUCLEOTIDE SEQUENCE [LARGE SCALE GENOMIC DNA]</scope>
    <source>
        <strain evidence="1 2">TSA40</strain>
    </source>
</reference>
<evidence type="ECO:0000313" key="1">
    <source>
        <dbReference type="EMBL" id="OWW22729.1"/>
    </source>
</evidence>
<dbReference type="OrthoDB" id="8724207at2"/>
<organism evidence="1 2">
    <name type="scientific">Noviherbaspirillum denitrificans</name>
    <dbReference type="NCBI Taxonomy" id="1968433"/>
    <lineage>
        <taxon>Bacteria</taxon>
        <taxon>Pseudomonadati</taxon>
        <taxon>Pseudomonadota</taxon>
        <taxon>Betaproteobacteria</taxon>
        <taxon>Burkholderiales</taxon>
        <taxon>Oxalobacteraceae</taxon>
        <taxon>Noviherbaspirillum</taxon>
    </lineage>
</organism>
<keyword evidence="2" id="KW-1185">Reference proteome</keyword>
<proteinExistence type="predicted"/>
<comment type="caution">
    <text evidence="1">The sequence shown here is derived from an EMBL/GenBank/DDBJ whole genome shotgun (WGS) entry which is preliminary data.</text>
</comment>
<dbReference type="Proteomes" id="UP000197535">
    <property type="component" value="Unassembled WGS sequence"/>
</dbReference>